<evidence type="ECO:0000313" key="6">
    <source>
        <dbReference type="Proteomes" id="UP000631545"/>
    </source>
</evidence>
<keyword evidence="2" id="KW-0064">Aspartyl protease</keyword>
<dbReference type="InterPro" id="IPR001969">
    <property type="entry name" value="Aspartic_peptidase_AS"/>
</dbReference>
<dbReference type="AlphaFoldDB" id="A0A851RDT4"/>
<dbReference type="PROSITE" id="PS50175">
    <property type="entry name" value="ASP_PROT_RETROV"/>
    <property type="match status" value="1"/>
</dbReference>
<dbReference type="GO" id="GO:0004190">
    <property type="term" value="F:aspartic-type endopeptidase activity"/>
    <property type="evidence" value="ECO:0007669"/>
    <property type="project" value="UniProtKB-KW"/>
</dbReference>
<evidence type="ECO:0000256" key="3">
    <source>
        <dbReference type="ARBA" id="ARBA00022801"/>
    </source>
</evidence>
<dbReference type="InterPro" id="IPR001995">
    <property type="entry name" value="Peptidase_A2_cat"/>
</dbReference>
<dbReference type="EMBL" id="WBND01001782">
    <property type="protein sequence ID" value="NXC91892.1"/>
    <property type="molecule type" value="Genomic_DNA"/>
</dbReference>
<dbReference type="InterPro" id="IPR051592">
    <property type="entry name" value="HERV-K_Pro_peptidase_A2"/>
</dbReference>
<dbReference type="PROSITE" id="PS00141">
    <property type="entry name" value="ASP_PROTEASE"/>
    <property type="match status" value="1"/>
</dbReference>
<comment type="caution">
    <text evidence="5">The sequence shown here is derived from an EMBL/GenBank/DDBJ whole genome shotgun (WGS) entry which is preliminary data.</text>
</comment>
<reference evidence="5" key="1">
    <citation type="submission" date="2019-09" db="EMBL/GenBank/DDBJ databases">
        <title>Bird 10,000 Genomes (B10K) Project - Family phase.</title>
        <authorList>
            <person name="Zhang G."/>
        </authorList>
    </citation>
    <scope>NUCLEOTIDE SEQUENCE</scope>
    <source>
        <strain evidence="5">OUT-0024</strain>
        <tissue evidence="5">Muscle</tissue>
    </source>
</reference>
<evidence type="ECO:0000256" key="1">
    <source>
        <dbReference type="ARBA" id="ARBA00022670"/>
    </source>
</evidence>
<evidence type="ECO:0000313" key="5">
    <source>
        <dbReference type="EMBL" id="NXC91892.1"/>
    </source>
</evidence>
<dbReference type="PANTHER" id="PTHR19422">
    <property type="entry name" value="GAG RETROVIRAL POLYPROTEIN"/>
    <property type="match status" value="1"/>
</dbReference>
<dbReference type="SUPFAM" id="SSF50630">
    <property type="entry name" value="Acid proteases"/>
    <property type="match status" value="1"/>
</dbReference>
<dbReference type="InterPro" id="IPR021109">
    <property type="entry name" value="Peptidase_aspartic_dom_sf"/>
</dbReference>
<dbReference type="Gene3D" id="2.70.40.10">
    <property type="match status" value="1"/>
</dbReference>
<dbReference type="InterPro" id="IPR036157">
    <property type="entry name" value="dUTPase-like_sf"/>
</dbReference>
<evidence type="ECO:0000256" key="2">
    <source>
        <dbReference type="ARBA" id="ARBA00022750"/>
    </source>
</evidence>
<dbReference type="Proteomes" id="UP000631545">
    <property type="component" value="Unassembled WGS sequence"/>
</dbReference>
<dbReference type="InterPro" id="IPR029054">
    <property type="entry name" value="dUTPase-like"/>
</dbReference>
<feature type="domain" description="Peptidase A2" evidence="4">
    <location>
        <begin position="143"/>
        <end position="157"/>
    </location>
</feature>
<dbReference type="Pfam" id="PF00692">
    <property type="entry name" value="dUTPase"/>
    <property type="match status" value="1"/>
</dbReference>
<accession>A0A851RDT4</accession>
<proteinExistence type="predicted"/>
<name>A0A851RDT4_TYCCO</name>
<dbReference type="GO" id="GO:0006508">
    <property type="term" value="P:proteolysis"/>
    <property type="evidence" value="ECO:0007669"/>
    <property type="project" value="UniProtKB-KW"/>
</dbReference>
<feature type="non-terminal residue" evidence="5">
    <location>
        <position position="157"/>
    </location>
</feature>
<dbReference type="SUPFAM" id="SSF51283">
    <property type="entry name" value="dUTPase-like"/>
    <property type="match status" value="1"/>
</dbReference>
<keyword evidence="6" id="KW-1185">Reference proteome</keyword>
<dbReference type="Gene3D" id="2.40.70.10">
    <property type="entry name" value="Acid Proteases"/>
    <property type="match status" value="1"/>
</dbReference>
<keyword evidence="3" id="KW-0378">Hydrolase</keyword>
<protein>
    <submittedName>
        <fullName evidence="5">POK9 protein</fullName>
    </submittedName>
</protein>
<keyword evidence="1" id="KW-0645">Protease</keyword>
<sequence>RGSLGLDLATAIHILLQDTKPIKIPTGFCGRLILNGQSYGALLLGRSSTTLQGLTVESGIIDADYIGEIMIMAHTRFPPISIPAGSCIAQLVPLQQLVKEAQGPLRGTGGFGSTGGLVLLTLTMEQHPVVEGILHFNHQERRLRALLDTGADITIIA</sequence>
<dbReference type="PANTHER" id="PTHR19422:SF123">
    <property type="entry name" value="RT1 CLASS I, LOCUS CE15"/>
    <property type="match status" value="1"/>
</dbReference>
<feature type="non-terminal residue" evidence="5">
    <location>
        <position position="1"/>
    </location>
</feature>
<gene>
    <name evidence="5" type="primary">Ervk9_1</name>
    <name evidence="5" type="ORF">CERCOR_R01241</name>
</gene>
<dbReference type="InterPro" id="IPR033704">
    <property type="entry name" value="dUTPase_trimeric"/>
</dbReference>
<evidence type="ECO:0000259" key="4">
    <source>
        <dbReference type="PROSITE" id="PS50175"/>
    </source>
</evidence>
<organism evidence="5 6">
    <name type="scientific">Tychaedon coryphoeus</name>
    <name type="common">Karoo scrub-robin</name>
    <name type="synonym">Erythropygia coryphaeus</name>
    <dbReference type="NCBI Taxonomy" id="614051"/>
    <lineage>
        <taxon>Eukaryota</taxon>
        <taxon>Metazoa</taxon>
        <taxon>Chordata</taxon>
        <taxon>Craniata</taxon>
        <taxon>Vertebrata</taxon>
        <taxon>Euteleostomi</taxon>
        <taxon>Archelosauria</taxon>
        <taxon>Archosauria</taxon>
        <taxon>Dinosauria</taxon>
        <taxon>Saurischia</taxon>
        <taxon>Theropoda</taxon>
        <taxon>Coelurosauria</taxon>
        <taxon>Aves</taxon>
        <taxon>Neognathae</taxon>
        <taxon>Neoaves</taxon>
        <taxon>Telluraves</taxon>
        <taxon>Australaves</taxon>
        <taxon>Passeriformes</taxon>
        <taxon>Muscicapidae</taxon>
        <taxon>Cercotrichas</taxon>
    </lineage>
</organism>
<dbReference type="CDD" id="cd07557">
    <property type="entry name" value="trimeric_dUTPase"/>
    <property type="match status" value="1"/>
</dbReference>